<evidence type="ECO:0000256" key="1">
    <source>
        <dbReference type="ARBA" id="ARBA00004370"/>
    </source>
</evidence>
<protein>
    <submittedName>
        <fullName evidence="7">RHTO0S02e09648g1_1</fullName>
    </submittedName>
</protein>
<proteinExistence type="predicted"/>
<evidence type="ECO:0000256" key="5">
    <source>
        <dbReference type="SAM" id="Phobius"/>
    </source>
</evidence>
<dbReference type="AlphaFoldDB" id="A0A061ANV1"/>
<dbReference type="PANTHER" id="PTHR23241:SF102">
    <property type="entry name" value="LD23009P"/>
    <property type="match status" value="1"/>
</dbReference>
<keyword evidence="3 5" id="KW-1133">Transmembrane helix</keyword>
<evidence type="ECO:0000256" key="3">
    <source>
        <dbReference type="ARBA" id="ARBA00022989"/>
    </source>
</evidence>
<dbReference type="PANTHER" id="PTHR23241">
    <property type="entry name" value="LATE EMBRYOGENESIS ABUNDANT PLANTS LEA-RELATED"/>
    <property type="match status" value="1"/>
</dbReference>
<name>A0A061ANV1_RHOTO</name>
<reference evidence="7" key="1">
    <citation type="journal article" date="2014" name="Genome Announc.">
        <title>Draft genome sequence of Rhodosporidium toruloides CECT1137, an oleaginous yeast of biotechnological interest.</title>
        <authorList>
            <person name="Morin N."/>
            <person name="Calcas X."/>
            <person name="Devillers H."/>
            <person name="Durrens P."/>
            <person name="Sherman D.J."/>
            <person name="Nicaud J.-M."/>
            <person name="Neuveglise C."/>
        </authorList>
    </citation>
    <scope>NUCLEOTIDE SEQUENCE</scope>
    <source>
        <strain evidence="7">CECT1137</strain>
    </source>
</reference>
<evidence type="ECO:0000256" key="2">
    <source>
        <dbReference type="ARBA" id="ARBA00022692"/>
    </source>
</evidence>
<evidence type="ECO:0000259" key="6">
    <source>
        <dbReference type="Pfam" id="PF13664"/>
    </source>
</evidence>
<keyword evidence="4 5" id="KW-0472">Membrane</keyword>
<feature type="transmembrane region" description="Helical" evidence="5">
    <location>
        <begin position="20"/>
        <end position="45"/>
    </location>
</feature>
<dbReference type="InterPro" id="IPR025423">
    <property type="entry name" value="TMEM205-like"/>
</dbReference>
<dbReference type="GO" id="GO:0016020">
    <property type="term" value="C:membrane"/>
    <property type="evidence" value="ECO:0007669"/>
    <property type="project" value="UniProtKB-SubCell"/>
</dbReference>
<dbReference type="Pfam" id="PF13664">
    <property type="entry name" value="DUF4149"/>
    <property type="match status" value="1"/>
</dbReference>
<dbReference type="EMBL" id="LK052937">
    <property type="protein sequence ID" value="CDR37005.1"/>
    <property type="molecule type" value="Genomic_DNA"/>
</dbReference>
<organism evidence="7">
    <name type="scientific">Rhodotorula toruloides</name>
    <name type="common">Yeast</name>
    <name type="synonym">Rhodosporidium toruloides</name>
    <dbReference type="NCBI Taxonomy" id="5286"/>
    <lineage>
        <taxon>Eukaryota</taxon>
        <taxon>Fungi</taxon>
        <taxon>Dikarya</taxon>
        <taxon>Basidiomycota</taxon>
        <taxon>Pucciniomycotina</taxon>
        <taxon>Microbotryomycetes</taxon>
        <taxon>Sporidiobolales</taxon>
        <taxon>Sporidiobolaceae</taxon>
        <taxon>Rhodotorula</taxon>
    </lineage>
</organism>
<evidence type="ECO:0000313" key="7">
    <source>
        <dbReference type="EMBL" id="CDR37005.1"/>
    </source>
</evidence>
<feature type="domain" description="TMEM205-like" evidence="6">
    <location>
        <begin position="21"/>
        <end position="126"/>
    </location>
</feature>
<dbReference type="OrthoDB" id="1641132at2759"/>
<feature type="transmembrane region" description="Helical" evidence="5">
    <location>
        <begin position="152"/>
        <end position="176"/>
    </location>
</feature>
<evidence type="ECO:0000256" key="4">
    <source>
        <dbReference type="ARBA" id="ARBA00023136"/>
    </source>
</evidence>
<keyword evidence="2 5" id="KW-0812">Transmembrane</keyword>
<comment type="subcellular location">
    <subcellularLocation>
        <location evidence="1">Membrane</location>
    </subcellularLocation>
</comment>
<sequence>MSDVQPSYWRAISGARGTYNLILGTALGSTVWHSFIGGPTAYKALPRQQFGHLQSRLFPRFFALQTTSALALLGLYARGGGKVSWTGWWRSGSDRTVQALMLLVLTGAANWIVVGPWTTAVMKRRHRKERIEGKDYSDPDASSEMKALNSRFAFLHSVSSLLNLGWLVTAAAHAAFVAEYGTTRA</sequence>
<feature type="transmembrane region" description="Helical" evidence="5">
    <location>
        <begin position="57"/>
        <end position="77"/>
    </location>
</feature>
<accession>A0A061ANV1</accession>
<dbReference type="InterPro" id="IPR053009">
    <property type="entry name" value="Xanthocillin_Biosynth-Assoc"/>
</dbReference>
<gene>
    <name evidence="7" type="ORF">RHTO0S_02e09648g</name>
</gene>
<feature type="transmembrane region" description="Helical" evidence="5">
    <location>
        <begin position="97"/>
        <end position="120"/>
    </location>
</feature>